<feature type="transmembrane region" description="Helical" evidence="7">
    <location>
        <begin position="44"/>
        <end position="70"/>
    </location>
</feature>
<evidence type="ECO:0000256" key="3">
    <source>
        <dbReference type="ARBA" id="ARBA00022692"/>
    </source>
</evidence>
<evidence type="ECO:0000256" key="5">
    <source>
        <dbReference type="ARBA" id="ARBA00023136"/>
    </source>
</evidence>
<protein>
    <submittedName>
        <fullName evidence="9">Membrane-spanning 4-domains subfamily A member 14</fullName>
    </submittedName>
</protein>
<feature type="compositionally biased region" description="Polar residues" evidence="6">
    <location>
        <begin position="1171"/>
        <end position="1192"/>
    </location>
</feature>
<dbReference type="RefSeq" id="XP_040603231.1">
    <property type="nucleotide sequence ID" value="XM_040747297.1"/>
</dbReference>
<evidence type="ECO:0000256" key="7">
    <source>
        <dbReference type="SAM" id="Phobius"/>
    </source>
</evidence>
<dbReference type="PANTHER" id="PTHR23320">
    <property type="entry name" value="MEMBRANE-SPANNING 4-DOMAINS SUBFAMILY A MS4A -RELATED"/>
    <property type="match status" value="1"/>
</dbReference>
<dbReference type="GeneID" id="101825698"/>
<keyword evidence="4 7" id="KW-1133">Transmembrane helix</keyword>
<evidence type="ECO:0000313" key="8">
    <source>
        <dbReference type="Proteomes" id="UP000886700"/>
    </source>
</evidence>
<feature type="region of interest" description="Disordered" evidence="6">
    <location>
        <begin position="1097"/>
        <end position="1125"/>
    </location>
</feature>
<evidence type="ECO:0000256" key="1">
    <source>
        <dbReference type="ARBA" id="ARBA00004141"/>
    </source>
</evidence>
<organism evidence="8 9">
    <name type="scientific">Mesocricetus auratus</name>
    <name type="common">Golden hamster</name>
    <dbReference type="NCBI Taxonomy" id="10036"/>
    <lineage>
        <taxon>Eukaryota</taxon>
        <taxon>Metazoa</taxon>
        <taxon>Chordata</taxon>
        <taxon>Craniata</taxon>
        <taxon>Vertebrata</taxon>
        <taxon>Euteleostomi</taxon>
        <taxon>Mammalia</taxon>
        <taxon>Eutheria</taxon>
        <taxon>Euarchontoglires</taxon>
        <taxon>Glires</taxon>
        <taxon>Rodentia</taxon>
        <taxon>Myomorpha</taxon>
        <taxon>Muroidea</taxon>
        <taxon>Cricetidae</taxon>
        <taxon>Cricetinae</taxon>
        <taxon>Mesocricetus</taxon>
    </lineage>
</organism>
<feature type="compositionally biased region" description="Polar residues" evidence="6">
    <location>
        <begin position="475"/>
        <end position="505"/>
    </location>
</feature>
<dbReference type="InterPro" id="IPR007237">
    <property type="entry name" value="CD20-like"/>
</dbReference>
<dbReference type="PANTHER" id="PTHR23320:SF10">
    <property type="entry name" value="MEMBRANE-SPANNING 4-DOMAINS SUBFAMILY A MEMBER 14"/>
    <property type="match status" value="1"/>
</dbReference>
<dbReference type="InterPro" id="IPR030417">
    <property type="entry name" value="MS4A"/>
</dbReference>
<feature type="compositionally biased region" description="Polar residues" evidence="6">
    <location>
        <begin position="294"/>
        <end position="312"/>
    </location>
</feature>
<evidence type="ECO:0000256" key="2">
    <source>
        <dbReference type="ARBA" id="ARBA00009565"/>
    </source>
</evidence>
<feature type="region of interest" description="Disordered" evidence="6">
    <location>
        <begin position="371"/>
        <end position="406"/>
    </location>
</feature>
<feature type="compositionally biased region" description="Basic and acidic residues" evidence="6">
    <location>
        <begin position="1115"/>
        <end position="1125"/>
    </location>
</feature>
<dbReference type="Proteomes" id="UP000886700">
    <property type="component" value="Unplaced"/>
</dbReference>
<evidence type="ECO:0000256" key="6">
    <source>
        <dbReference type="SAM" id="MobiDB-lite"/>
    </source>
</evidence>
<dbReference type="Pfam" id="PF04103">
    <property type="entry name" value="CD20"/>
    <property type="match status" value="1"/>
</dbReference>
<evidence type="ECO:0000256" key="4">
    <source>
        <dbReference type="ARBA" id="ARBA00022989"/>
    </source>
</evidence>
<reference evidence="9" key="1">
    <citation type="submission" date="2025-08" db="UniProtKB">
        <authorList>
            <consortium name="RefSeq"/>
        </authorList>
    </citation>
    <scope>IDENTIFICATION</scope>
    <source>
        <tissue evidence="9">Liver</tissue>
    </source>
</reference>
<gene>
    <name evidence="9" type="primary">Ms4a14</name>
</gene>
<keyword evidence="3 7" id="KW-0812">Transmembrane</keyword>
<comment type="subcellular location">
    <subcellularLocation>
        <location evidence="1">Membrane</location>
        <topology evidence="1">Multi-pass membrane protein</topology>
    </subcellularLocation>
</comment>
<feature type="region of interest" description="Disordered" evidence="6">
    <location>
        <begin position="252"/>
        <end position="314"/>
    </location>
</feature>
<evidence type="ECO:0000313" key="9">
    <source>
        <dbReference type="RefSeq" id="XP_040603231.1"/>
    </source>
</evidence>
<feature type="transmembrane region" description="Helical" evidence="7">
    <location>
        <begin position="154"/>
        <end position="180"/>
    </location>
</feature>
<feature type="compositionally biased region" description="Low complexity" evidence="6">
    <location>
        <begin position="507"/>
        <end position="520"/>
    </location>
</feature>
<sequence length="1199" mass="135859">MESATEKKRRAHVITIDPDETVMTAFPYRPHNSLLDFLKGEPKVLGAIQILLSLIIVGLGIILAFNFIFFSKKFPLVMVTGYPFWGAFIFFLTGFVTVFNDKSRKILRQGVTSMNIISSMVAAAGTVLILISFTQQHKFCQAPSLEGTCVVGTTLLLGILSVLLIITIAEFSISVTIASLRRRCWTNSREAVFFFPSEVPQNTEQSVSEENNQLQFEFQKTSPSDNSASSIKAIFLGGYAFFKLRVSKNPSAPKNIPQKSDKGTSSMHVPVEQETTPPSLEEEIKLNDLPPPLTSQSSENIPSQKKSRSNNLNDEDLESFTRQTSDLQPKLPDVQNTSLKILKTPSSHNFLPLLHDSSSSQTLMAGLSTQVLQSKPPSSGMLQSYDLTSEDLPPEDIPSQGTPSQAMQFQDTLTQDIPFQEAPYQDTLTQDIPSLQTPHQDTVTQDITSQETPSLGTPYQEVSFQDILIKDRSSQDTPSPKTSSQETPYQDTLTLDIPSQETPYQDTPPQETPSQETPSQKTPSQETPYQDTSSQKTPSQETPYQDTSSQKTPSQETPYQDTPSQKTPSQETPYQDTPSQKTPSQETPYQDTPSQKTPSQETPYQDTPSQKTPSQETPYQDTPSQKTPSQETPYQDTPSQKTPSQETPYQDTPSQKTPSQETPYQDTPSQKTPSQETPYQDTPSQKTPSQETPYQDTPSQKTPSQETPYQDTLTLDIPSQETQSAEIPPQEIPFQNTPSQEMQYQDVLSQDKISRSTQTQDTAPNDMSSSDLQALNSQVQIQHRPEIFYTDIRTEVMELTQEWESNMSKKTPRRFSLSLPDKQGKLRAKRHSLDLQIKGNKTSKRHSVELQRKTSRRKSIDQQIKAWLSPKKHTTEIQDAYTQTSEHFLYQGADQQQAKEEEVPAQQSQEEQTKDQTSVEELHPEEPEEQVNGKEEGDQESDKEQPPEEQAQIQPAEDQQPQEQKVPMSQFPNWQERQQMVVKKAPAQLCEEWDSESFQSTERSCSYWSAPSWQPISLGSQDWRSQGWRNKDWKAQEWQFQIQPSLDWESQELLERESLRQRALYQDIQPRSTIVQHTQHHQLHNFVFQVGPCQGNDQQDSESGVLRRNTYADDVQTRNRDTEDTCQKLKDQQEEDARPDNYPASCQSLVPYTYVTCLSNIASEQEVQNNIPCSNSSKDLNATSSSWFQRDQQQSEDSD</sequence>
<feature type="compositionally biased region" description="Polar residues" evidence="6">
    <location>
        <begin position="263"/>
        <end position="278"/>
    </location>
</feature>
<feature type="compositionally biased region" description="Polar residues" evidence="6">
    <location>
        <begin position="371"/>
        <end position="387"/>
    </location>
</feature>
<comment type="similarity">
    <text evidence="2">Belongs to the MS4A family.</text>
</comment>
<feature type="compositionally biased region" description="Polar residues" evidence="6">
    <location>
        <begin position="733"/>
        <end position="748"/>
    </location>
</feature>
<feature type="region of interest" description="Disordered" evidence="6">
    <location>
        <begin position="804"/>
        <end position="967"/>
    </location>
</feature>
<feature type="compositionally biased region" description="Polar residues" evidence="6">
    <location>
        <begin position="432"/>
        <end position="463"/>
    </location>
</feature>
<feature type="transmembrane region" description="Helical" evidence="7">
    <location>
        <begin position="111"/>
        <end position="134"/>
    </location>
</feature>
<feature type="region of interest" description="Disordered" evidence="6">
    <location>
        <begin position="1171"/>
        <end position="1199"/>
    </location>
</feature>
<feature type="compositionally biased region" description="Polar residues" evidence="6">
    <location>
        <begin position="755"/>
        <end position="771"/>
    </location>
</feature>
<proteinExistence type="inferred from homology"/>
<name>A0ABM2XQ95_MESAU</name>
<feature type="compositionally biased region" description="Basic and acidic residues" evidence="6">
    <location>
        <begin position="920"/>
        <end position="946"/>
    </location>
</feature>
<feature type="compositionally biased region" description="Polar residues" evidence="6">
    <location>
        <begin position="521"/>
        <end position="725"/>
    </location>
</feature>
<feature type="transmembrane region" description="Helical" evidence="7">
    <location>
        <begin position="82"/>
        <end position="99"/>
    </location>
</feature>
<keyword evidence="5 7" id="KW-0472">Membrane</keyword>
<keyword evidence="8" id="KW-1185">Reference proteome</keyword>
<feature type="compositionally biased region" description="Low complexity" evidence="6">
    <location>
        <begin position="948"/>
        <end position="964"/>
    </location>
</feature>
<feature type="region of interest" description="Disordered" evidence="6">
    <location>
        <begin position="432"/>
        <end position="771"/>
    </location>
</feature>
<accession>A0ABM2XQ95</accession>